<evidence type="ECO:0000256" key="8">
    <source>
        <dbReference type="PIRNR" id="PIRNR015965"/>
    </source>
</evidence>
<evidence type="ECO:0000256" key="1">
    <source>
        <dbReference type="ARBA" id="ARBA00002362"/>
    </source>
</evidence>
<organism evidence="12 13">
    <name type="scientific">Acrobeloides nanus</name>
    <dbReference type="NCBI Taxonomy" id="290746"/>
    <lineage>
        <taxon>Eukaryota</taxon>
        <taxon>Metazoa</taxon>
        <taxon>Ecdysozoa</taxon>
        <taxon>Nematoda</taxon>
        <taxon>Chromadorea</taxon>
        <taxon>Rhabditida</taxon>
        <taxon>Tylenchina</taxon>
        <taxon>Cephalobomorpha</taxon>
        <taxon>Cephaloboidea</taxon>
        <taxon>Cephalobidae</taxon>
        <taxon>Acrobeloides</taxon>
    </lineage>
</organism>
<comment type="function">
    <text evidence="1 8">Component of the 26S proteasome, a multiprotein complex involved in the ATP-dependent degradation of ubiquitinated proteins. This complex plays a key role in the maintenance of protein homeostasis by removing misfolded or damaged proteins, which could impair cellular functions, and by removing proteins whose functions are no longer required. Therefore, the proteasome participates in numerous cellular processes, including cell cycle progression, apoptosis, or DNA damage repair.</text>
</comment>
<dbReference type="Pfam" id="PF18051">
    <property type="entry name" value="RPN1_C"/>
    <property type="match status" value="1"/>
</dbReference>
<evidence type="ECO:0000259" key="10">
    <source>
        <dbReference type="Pfam" id="PF17781"/>
    </source>
</evidence>
<dbReference type="GO" id="GO:0008540">
    <property type="term" value="C:proteasome regulatory particle, base subcomplex"/>
    <property type="evidence" value="ECO:0007669"/>
    <property type="project" value="UniProtKB-UniRule"/>
</dbReference>
<dbReference type="Pfam" id="PF17781">
    <property type="entry name" value="RPN1_RPN2_N"/>
    <property type="match status" value="1"/>
</dbReference>
<feature type="domain" description="RPN1 N-terminal" evidence="10">
    <location>
        <begin position="14"/>
        <end position="325"/>
    </location>
</feature>
<feature type="domain" description="26S proteasome non-ATPase regulatory subunit RPN1 C-terminal" evidence="11">
    <location>
        <begin position="851"/>
        <end position="904"/>
    </location>
</feature>
<evidence type="ECO:0000256" key="2">
    <source>
        <dbReference type="ARBA" id="ARBA00004031"/>
    </source>
</evidence>
<dbReference type="Proteomes" id="UP000887540">
    <property type="component" value="Unplaced"/>
</dbReference>
<evidence type="ECO:0000256" key="7">
    <source>
        <dbReference type="ARBA" id="ARBA00046857"/>
    </source>
</evidence>
<evidence type="ECO:0000256" key="9">
    <source>
        <dbReference type="SAM" id="MobiDB-lite"/>
    </source>
</evidence>
<evidence type="ECO:0000256" key="5">
    <source>
        <dbReference type="ARBA" id="ARBA00022737"/>
    </source>
</evidence>
<dbReference type="PANTHER" id="PTHR10943">
    <property type="entry name" value="26S PROTEASOME NON-ATPASE REGULATORY SUBUNIT"/>
    <property type="match status" value="1"/>
</dbReference>
<dbReference type="AlphaFoldDB" id="A0A914CCD5"/>
<comment type="subunit">
    <text evidence="7">Component of the 19S proteasome regulatory particle complex. The 26S proteasome consists of a 20S core particle (CP) and two 19S regulatory subunits (RP). The regulatory particle is made of a lid composed of 9 subunits, a base containing 6 ATPases and few additional components including PSMD2. Interacts with RPGRIP1L. Interacts with CRY1 in a KDM8-dependent manner. Interacts (via C-terminus) with phosphatase UBLCP1 (via ubiquitin-like domain); the interaction recruits UBLCP1 to the 19S regulatory particle where it dephosphorylates 19S subunit PSMC2/RPT1 which impairs PSMC2 ATPase activity and disrupts 26S proteasome assembly.</text>
</comment>
<proteinExistence type="inferred from homology"/>
<dbReference type="InterPro" id="IPR011989">
    <property type="entry name" value="ARM-like"/>
</dbReference>
<dbReference type="InterPro" id="IPR016643">
    <property type="entry name" value="26S_Psome_Rpn1"/>
</dbReference>
<evidence type="ECO:0000313" key="12">
    <source>
        <dbReference type="Proteomes" id="UP000887540"/>
    </source>
</evidence>
<dbReference type="PIRSF" id="PIRSF015965">
    <property type="entry name" value="26S_Psome_Rpn1"/>
    <property type="match status" value="1"/>
</dbReference>
<accession>A0A914CCD5</accession>
<name>A0A914CCD5_9BILA</name>
<comment type="similarity">
    <text evidence="3 8">Belongs to the proteasome subunit S2 family.</text>
</comment>
<keyword evidence="6 8" id="KW-0647">Proteasome</keyword>
<dbReference type="PANTHER" id="PTHR10943:SF1">
    <property type="entry name" value="26S PROTEASOME NON-ATPASE REGULATORY SUBUNIT 2"/>
    <property type="match status" value="1"/>
</dbReference>
<feature type="region of interest" description="Disordered" evidence="9">
    <location>
        <begin position="607"/>
        <end position="635"/>
    </location>
</feature>
<keyword evidence="5" id="KW-0677">Repeat</keyword>
<dbReference type="WBParaSite" id="ACRNAN_Path_847.g3263.t1">
    <property type="protein sequence ID" value="ACRNAN_Path_847.g3263.t1"/>
    <property type="gene ID" value="ACRNAN_Path_847.g3263"/>
</dbReference>
<dbReference type="GO" id="GO:0042176">
    <property type="term" value="P:regulation of protein catabolic process"/>
    <property type="evidence" value="ECO:0007669"/>
    <property type="project" value="InterPro"/>
</dbReference>
<dbReference type="InterPro" id="IPR040892">
    <property type="entry name" value="RPN1_N"/>
</dbReference>
<evidence type="ECO:0000313" key="13">
    <source>
        <dbReference type="WBParaSite" id="ACRNAN_Path_847.g3263.t1"/>
    </source>
</evidence>
<dbReference type="GO" id="GO:0005634">
    <property type="term" value="C:nucleus"/>
    <property type="evidence" value="ECO:0007669"/>
    <property type="project" value="TreeGrafter"/>
</dbReference>
<dbReference type="InterPro" id="IPR041433">
    <property type="entry name" value="RPN1_C"/>
</dbReference>
<keyword evidence="12" id="KW-1185">Reference proteome</keyword>
<dbReference type="GO" id="GO:0030234">
    <property type="term" value="F:enzyme regulator activity"/>
    <property type="evidence" value="ECO:0007669"/>
    <property type="project" value="UniProtKB-UniRule"/>
</dbReference>
<dbReference type="Gene3D" id="1.25.10.10">
    <property type="entry name" value="Leucine-rich Repeat Variant"/>
    <property type="match status" value="1"/>
</dbReference>
<evidence type="ECO:0000256" key="3">
    <source>
        <dbReference type="ARBA" id="ARBA00005460"/>
    </source>
</evidence>
<evidence type="ECO:0000256" key="6">
    <source>
        <dbReference type="ARBA" id="ARBA00022942"/>
    </source>
</evidence>
<dbReference type="FunFam" id="1.25.10.10:FF:000026">
    <property type="entry name" value="26S proteasome non-ATPase regulatory subunit 2"/>
    <property type="match status" value="1"/>
</dbReference>
<dbReference type="GO" id="GO:0034515">
    <property type="term" value="C:proteasome storage granule"/>
    <property type="evidence" value="ECO:0007669"/>
    <property type="project" value="TreeGrafter"/>
</dbReference>
<dbReference type="Pfam" id="PF01851">
    <property type="entry name" value="PC_rep"/>
    <property type="match status" value="1"/>
</dbReference>
<evidence type="ECO:0000256" key="4">
    <source>
        <dbReference type="ARBA" id="ARBA00014928"/>
    </source>
</evidence>
<reference evidence="13" key="1">
    <citation type="submission" date="2022-11" db="UniProtKB">
        <authorList>
            <consortium name="WormBaseParasite"/>
        </authorList>
    </citation>
    <scope>IDENTIFICATION</scope>
</reference>
<dbReference type="GO" id="GO:0043161">
    <property type="term" value="P:proteasome-mediated ubiquitin-dependent protein catabolic process"/>
    <property type="evidence" value="ECO:0007669"/>
    <property type="project" value="TreeGrafter"/>
</dbReference>
<dbReference type="InterPro" id="IPR002015">
    <property type="entry name" value="Proteasome/cyclosome_rpt"/>
</dbReference>
<sequence>MSLSEEDKKLKDDLEMLVQVLQESDAKLYQSSLESMKNLIRASTTSMTSVPKPLKFMMPHYGSMKQIHEKMHEGPAKKLCADVISALAMCSGEPGDCTKYRLWGTSEAIDDWGHEYVRHLAMEMAEEWKNATENDRETKLLNIVQDIVKHNMRHNAEVEACDLLTEIERLDLLLNLVEDIDHPRVCLYLMSVAPMTPDPDNITIIRTARDIYLKFNKSLEALRCAMDLNDLDSIRSIFLGCDDFLVQKQMALLLGRHQIFLELIEDEDIYKGLSSDDEETKKNQMRQLMELNSNSKLHQYFHSLGRELDIMEPKTPEGIYKAHLENTRPFGGSVNTDSSARMTLAASFVNGFVNCGFSVDKMMSDQESANRWFYKNRDYGILSAAASQGLIFRWDIDSGLTACDRFMYVNDDYVRAGTLLAIGIICSGIQDESDPAQALLMENLNNEKGCIRIGSILGLGLAYANSKRNTVLNDEEGGIVFELKKVLNDTKPSATPEVKGLTGLALGFILVGTADANAASDMLQLLMEKSSTELADPNMRFLALGIALLFLGTQERSEVFVESLRALPEPFGSMVATLTDVCAYAGTGNVLKIQRLLHICSEHYETKDDSKKKDDKKGKDDKKDEKKDEKKVDKPDLSAEQAVAVLGIGLISMGEDIGSQMSLRMFGHLIRYGEPVVRRAVPLALALLSISNPQLTILETLSKFSHDADADTAHNAIFALGLVGAGTNNARLVAMLRQLASYHHKDPVSLMLVRLSQGLTHLGKGTLTLNPYHSDRQLMCPAAIAGVLATCFAFLDANNSVLNNRQHYLLYSLVLAMQPRFLITVIEDENNPDDLKQINVAVRVGQAVDIVAQAGRPKTITGFQTHTTPVVLAYGERAELANEEYIALTPHLEGLVILRKNPEYESGKINVSPVKSK</sequence>
<dbReference type="SUPFAM" id="SSF48371">
    <property type="entry name" value="ARM repeat"/>
    <property type="match status" value="1"/>
</dbReference>
<comment type="function">
    <text evidence="2">Binds to the intracellular domain of tumor necrosis factor type 1 receptor. The binding domain of TRAP1 and TRAP2 resides outside the death domain of TNFR1.</text>
</comment>
<protein>
    <recommendedName>
        <fullName evidence="4 8">26S proteasome non-ATPase regulatory subunit 2</fullName>
    </recommendedName>
</protein>
<evidence type="ECO:0000259" key="11">
    <source>
        <dbReference type="Pfam" id="PF18051"/>
    </source>
</evidence>
<dbReference type="InterPro" id="IPR016024">
    <property type="entry name" value="ARM-type_fold"/>
</dbReference>